<dbReference type="Proteomes" id="UP001219518">
    <property type="component" value="Unassembled WGS sequence"/>
</dbReference>
<gene>
    <name evidence="1" type="ORF">KUF71_003988</name>
</gene>
<dbReference type="EMBL" id="JAHWGI010000107">
    <property type="protein sequence ID" value="KAK3909632.1"/>
    <property type="molecule type" value="Genomic_DNA"/>
</dbReference>
<evidence type="ECO:0000313" key="1">
    <source>
        <dbReference type="EMBL" id="KAK3909632.1"/>
    </source>
</evidence>
<organism evidence="1 2">
    <name type="scientific">Frankliniella fusca</name>
    <dbReference type="NCBI Taxonomy" id="407009"/>
    <lineage>
        <taxon>Eukaryota</taxon>
        <taxon>Metazoa</taxon>
        <taxon>Ecdysozoa</taxon>
        <taxon>Arthropoda</taxon>
        <taxon>Hexapoda</taxon>
        <taxon>Insecta</taxon>
        <taxon>Pterygota</taxon>
        <taxon>Neoptera</taxon>
        <taxon>Paraneoptera</taxon>
        <taxon>Thysanoptera</taxon>
        <taxon>Terebrantia</taxon>
        <taxon>Thripoidea</taxon>
        <taxon>Thripidae</taxon>
        <taxon>Frankliniella</taxon>
    </lineage>
</organism>
<evidence type="ECO:0000313" key="2">
    <source>
        <dbReference type="Proteomes" id="UP001219518"/>
    </source>
</evidence>
<reference evidence="1" key="2">
    <citation type="journal article" date="2023" name="BMC Genomics">
        <title>Pest status, molecular evolution, and epigenetic factors derived from the genome assembly of Frankliniella fusca, a thysanopteran phytovirus vector.</title>
        <authorList>
            <person name="Catto M.A."/>
            <person name="Labadie P.E."/>
            <person name="Jacobson A.L."/>
            <person name="Kennedy G.G."/>
            <person name="Srinivasan R."/>
            <person name="Hunt B.G."/>
        </authorList>
    </citation>
    <scope>NUCLEOTIDE SEQUENCE</scope>
    <source>
        <strain evidence="1">PL_HMW_Pooled</strain>
    </source>
</reference>
<dbReference type="AlphaFoldDB" id="A0AAE1GVA7"/>
<comment type="caution">
    <text evidence="1">The sequence shown here is derived from an EMBL/GenBank/DDBJ whole genome shotgun (WGS) entry which is preliminary data.</text>
</comment>
<protein>
    <submittedName>
        <fullName evidence="1">Strigolactone esterase D14</fullName>
    </submittedName>
</protein>
<proteinExistence type="predicted"/>
<keyword evidence="2" id="KW-1185">Reference proteome</keyword>
<accession>A0AAE1GVA7</accession>
<reference evidence="1" key="1">
    <citation type="submission" date="2021-07" db="EMBL/GenBank/DDBJ databases">
        <authorList>
            <person name="Catto M.A."/>
            <person name="Jacobson A."/>
            <person name="Kennedy G."/>
            <person name="Labadie P."/>
            <person name="Hunt B.G."/>
            <person name="Srinivasan R."/>
        </authorList>
    </citation>
    <scope>NUCLEOTIDE SEQUENCE</scope>
    <source>
        <strain evidence="1">PL_HMW_Pooled</strain>
        <tissue evidence="1">Head</tissue>
    </source>
</reference>
<sequence length="147" mass="16412">MSANILVQHYAGQIDGDDTVHRICIQCIEACFLNPVWSIISPSFTQHTRLVPLEFLDFDSFLSCGCCLDPCFIVLQRFSDPDPFSCEPLVSVDQVPPPSVQYSLPFLGQPEPFEAIIEALSLEMHRMQMAEAAVPAPEPEPEPMTEE</sequence>
<name>A0AAE1GVA7_9NEOP</name>